<dbReference type="OMA" id="STFAHRE"/>
<reference evidence="1 2" key="1">
    <citation type="journal article" date="2008" name="Nat. Biotechnol.">
        <title>Genome sequencing and analysis of the filamentous fungus Penicillium chrysogenum.</title>
        <authorList>
            <person name="van den Berg M.A."/>
            <person name="Albang R."/>
            <person name="Albermann K."/>
            <person name="Badger J.H."/>
            <person name="Daran J.-M."/>
            <person name="Driessen A.J.M."/>
            <person name="Garcia-Estrada C."/>
            <person name="Fedorova N.D."/>
            <person name="Harris D.M."/>
            <person name="Heijne W.H.M."/>
            <person name="Joardar V.S."/>
            <person name="Kiel J.A.K.W."/>
            <person name="Kovalchuk A."/>
            <person name="Martin J.F."/>
            <person name="Nierman W.C."/>
            <person name="Nijland J.G."/>
            <person name="Pronk J.T."/>
            <person name="Roubos J.A."/>
            <person name="van der Klei I.J."/>
            <person name="van Peij N.N.M.E."/>
            <person name="Veenhuis M."/>
            <person name="von Doehren H."/>
            <person name="Wagner C."/>
            <person name="Wortman J.R."/>
            <person name="Bovenberg R.A.L."/>
        </authorList>
    </citation>
    <scope>NUCLEOTIDE SEQUENCE [LARGE SCALE GENOMIC DNA]</scope>
    <source>
        <strain evidence="2">ATCC 28089 / DSM 1075 / NRRL 1951 / Wisconsin 54-1255</strain>
    </source>
</reference>
<sequence>MDLLFQRRHFPKLNGVRSVSERALESPGEPYQFPTVSHHWRFGEKISGDPDPNSSNHVKSTFAHREIFGNWLNISPLVFPGDHVQKLLSQCSRSKGPLGDDLPTPYMDSDPLVELSIISGK</sequence>
<keyword evidence="2" id="KW-1185">Reference proteome</keyword>
<name>B6HKI7_PENRW</name>
<dbReference type="VEuPathDB" id="FungiDB:PCH_Pc21g11690"/>
<dbReference type="EMBL" id="AM920436">
    <property type="protein sequence ID" value="CAP96066.1"/>
    <property type="molecule type" value="Genomic_DNA"/>
</dbReference>
<dbReference type="HOGENOM" id="CLU_2038826_0_0_1"/>
<dbReference type="Proteomes" id="UP000000724">
    <property type="component" value="Contig Pc00c21"/>
</dbReference>
<evidence type="ECO:0000313" key="2">
    <source>
        <dbReference type="Proteomes" id="UP000000724"/>
    </source>
</evidence>
<gene>
    <name evidence="1" type="ORF">Pc21g11690</name>
    <name evidence="1" type="ORF">PCH_Pc21g11690</name>
</gene>
<dbReference type="AlphaFoldDB" id="B6HKI7"/>
<organism evidence="1 2">
    <name type="scientific">Penicillium rubens (strain ATCC 28089 / DSM 1075 / NRRL 1951 / Wisconsin 54-1255)</name>
    <name type="common">Penicillium chrysogenum</name>
    <dbReference type="NCBI Taxonomy" id="500485"/>
    <lineage>
        <taxon>Eukaryota</taxon>
        <taxon>Fungi</taxon>
        <taxon>Dikarya</taxon>
        <taxon>Ascomycota</taxon>
        <taxon>Pezizomycotina</taxon>
        <taxon>Eurotiomycetes</taxon>
        <taxon>Eurotiomycetidae</taxon>
        <taxon>Eurotiales</taxon>
        <taxon>Aspergillaceae</taxon>
        <taxon>Penicillium</taxon>
        <taxon>Penicillium chrysogenum species complex</taxon>
    </lineage>
</organism>
<protein>
    <submittedName>
        <fullName evidence="1">Uncharacterized protein</fullName>
    </submittedName>
</protein>
<proteinExistence type="predicted"/>
<evidence type="ECO:0000313" key="1">
    <source>
        <dbReference type="EMBL" id="CAP96066.1"/>
    </source>
</evidence>
<accession>B6HKI7</accession>